<dbReference type="InterPro" id="IPR025672">
    <property type="entry name" value="Sigma_reg_C_dom"/>
</dbReference>
<evidence type="ECO:0000259" key="3">
    <source>
        <dbReference type="Pfam" id="PF13800"/>
    </source>
</evidence>
<dbReference type="RefSeq" id="WP_167871975.1">
    <property type="nucleotide sequence ID" value="NZ_CP048852.1"/>
</dbReference>
<evidence type="ECO:0000313" key="5">
    <source>
        <dbReference type="Proteomes" id="UP000501914"/>
    </source>
</evidence>
<dbReference type="Pfam" id="PF13800">
    <property type="entry name" value="Sigma_reg_N"/>
    <property type="match status" value="1"/>
</dbReference>
<gene>
    <name evidence="4" type="ORF">G4P54_05060</name>
</gene>
<dbReference type="KEGG" id="bteq:G4P54_05060"/>
<proteinExistence type="predicted"/>
<feature type="domain" description="Sigma factor regulator C-terminal" evidence="2">
    <location>
        <begin position="206"/>
        <end position="352"/>
    </location>
</feature>
<keyword evidence="1" id="KW-0472">Membrane</keyword>
<feature type="transmembrane region" description="Helical" evidence="1">
    <location>
        <begin position="74"/>
        <end position="97"/>
    </location>
</feature>
<evidence type="ECO:0000259" key="2">
    <source>
        <dbReference type="Pfam" id="PF13791"/>
    </source>
</evidence>
<keyword evidence="1" id="KW-0812">Transmembrane</keyword>
<dbReference type="EMBL" id="CP048852">
    <property type="protein sequence ID" value="QIW79205.1"/>
    <property type="molecule type" value="Genomic_DNA"/>
</dbReference>
<name>A0A6H0WKL0_9BACI</name>
<keyword evidence="5" id="KW-1185">Reference proteome</keyword>
<accession>A0A6H0WKL0</accession>
<keyword evidence="1" id="KW-1133">Transmembrane helix</keyword>
<sequence>MMNEEFKKRFDQYKNGEMSDQEMTAFEEELEKLEVYQELIDSELEDDHDWDVGISPEKQKAILAYGKRKSYLRISVLAVISTLMILPFCTLGSYLYYGMGGKHSTGNEFMETAAVTVALTMPNVLVNTSELKSQVKLFGMNTEFPLQKQIGTKTAAVGNERVEMFYNKVKAPSVNYYDLEAHKTGHYFTHPSNASEQTTAKAEKTLKSLPEGTVSEVYLSYDRAYPTKEVYNKFKGYDVSFLWNAIETEKNTNEPAYTEPLGYPGKDSKFLAALNSKGKSNGDQFINALTFISKHEKWAQVISKRKDLHVDKRLDYVEKNGVNVYGSVVTGPTKEIQRMLKNKSVKSASVGEVELWNW</sequence>
<reference evidence="4 5" key="1">
    <citation type="submission" date="2020-02" db="EMBL/GenBank/DDBJ databases">
        <title>Genome sequencing, annotation and comparative genomic analysis of Bacillus tequilensis EA-CB0015, an effective biological control agent against Pseudocercospora fijiensis in banana plants.</title>
        <authorList>
            <person name="Cuellar-Gaviria T.Z."/>
            <person name="Ju K.-S."/>
            <person name="Villegas-Escobar V."/>
        </authorList>
    </citation>
    <scope>NUCLEOTIDE SEQUENCE [LARGE SCALE GENOMIC DNA]</scope>
    <source>
        <strain evidence="4 5">EA-CB0015</strain>
    </source>
</reference>
<organism evidence="4 5">
    <name type="scientific">Bacillus tequilensis</name>
    <dbReference type="NCBI Taxonomy" id="227866"/>
    <lineage>
        <taxon>Bacteria</taxon>
        <taxon>Bacillati</taxon>
        <taxon>Bacillota</taxon>
        <taxon>Bacilli</taxon>
        <taxon>Bacillales</taxon>
        <taxon>Bacillaceae</taxon>
        <taxon>Bacillus</taxon>
    </lineage>
</organism>
<dbReference type="Proteomes" id="UP000501914">
    <property type="component" value="Chromosome"/>
</dbReference>
<feature type="domain" description="Sigma factor regulator N-terminal" evidence="3">
    <location>
        <begin position="60"/>
        <end position="154"/>
    </location>
</feature>
<dbReference type="Pfam" id="PF13791">
    <property type="entry name" value="Sigma_reg_C"/>
    <property type="match status" value="1"/>
</dbReference>
<evidence type="ECO:0000313" key="4">
    <source>
        <dbReference type="EMBL" id="QIW79205.1"/>
    </source>
</evidence>
<dbReference type="AlphaFoldDB" id="A0A6H0WKL0"/>
<protein>
    <submittedName>
        <fullName evidence="4">Anti-sigma factor</fullName>
    </submittedName>
</protein>
<dbReference type="InterPro" id="IPR029101">
    <property type="entry name" value="Sigma_reg_N"/>
</dbReference>
<evidence type="ECO:0000256" key="1">
    <source>
        <dbReference type="SAM" id="Phobius"/>
    </source>
</evidence>